<accession>A0ABY6UYI2</accession>
<comment type="caution">
    <text evidence="1">The sequence shown here is derived from an EMBL/GenBank/DDBJ whole genome shotgun (WGS) entry which is preliminary data.</text>
</comment>
<dbReference type="EMBL" id="CABFNS010000919">
    <property type="protein sequence ID" value="VUC35718.1"/>
    <property type="molecule type" value="Genomic_DNA"/>
</dbReference>
<gene>
    <name evidence="1" type="ORF">CLO192961_LOCUS426804</name>
</gene>
<reference evidence="1 2" key="1">
    <citation type="submission" date="2019-06" db="EMBL/GenBank/DDBJ databases">
        <authorList>
            <person name="Broberg M."/>
        </authorList>
    </citation>
    <scope>NUCLEOTIDE SEQUENCE [LARGE SCALE GENOMIC DNA]</scope>
</reference>
<protein>
    <submittedName>
        <fullName evidence="1">Uncharacterized protein</fullName>
    </submittedName>
</protein>
<dbReference type="Proteomes" id="UP000766486">
    <property type="component" value="Unassembled WGS sequence"/>
</dbReference>
<sequence length="151" mass="17093">MIDECNNLALAAVQEEYKELNRHVGKEVSKKVRWEDFKGPAIETSLDRVVAQRDKTSHRLLAKHATSDQDCAKIFKAPGMIGNDADDAYIFGLYMSEVMLYDETDLNCKMRKLVAMKSIGFFEELFDKSYVVTSFKKASRPVAACQQRAGD</sequence>
<evidence type="ECO:0000313" key="1">
    <source>
        <dbReference type="EMBL" id="VUC35718.1"/>
    </source>
</evidence>
<organism evidence="1 2">
    <name type="scientific">Bionectria ochroleuca</name>
    <name type="common">Gliocladium roseum</name>
    <dbReference type="NCBI Taxonomy" id="29856"/>
    <lineage>
        <taxon>Eukaryota</taxon>
        <taxon>Fungi</taxon>
        <taxon>Dikarya</taxon>
        <taxon>Ascomycota</taxon>
        <taxon>Pezizomycotina</taxon>
        <taxon>Sordariomycetes</taxon>
        <taxon>Hypocreomycetidae</taxon>
        <taxon>Hypocreales</taxon>
        <taxon>Bionectriaceae</taxon>
        <taxon>Clonostachys</taxon>
    </lineage>
</organism>
<proteinExistence type="predicted"/>
<keyword evidence="2" id="KW-1185">Reference proteome</keyword>
<name>A0ABY6UYI2_BIOOC</name>
<evidence type="ECO:0000313" key="2">
    <source>
        <dbReference type="Proteomes" id="UP000766486"/>
    </source>
</evidence>